<evidence type="ECO:0000256" key="8">
    <source>
        <dbReference type="RuleBase" id="RU079119"/>
    </source>
</evidence>
<feature type="transmembrane region" description="Helical" evidence="8">
    <location>
        <begin position="200"/>
        <end position="223"/>
    </location>
</feature>
<evidence type="ECO:0000256" key="2">
    <source>
        <dbReference type="ARBA" id="ARBA00008574"/>
    </source>
</evidence>
<evidence type="ECO:0000259" key="10">
    <source>
        <dbReference type="Pfam" id="PF01529"/>
    </source>
</evidence>
<evidence type="ECO:0000256" key="4">
    <source>
        <dbReference type="ARBA" id="ARBA00022692"/>
    </source>
</evidence>
<evidence type="ECO:0000256" key="7">
    <source>
        <dbReference type="ARBA" id="ARBA00023315"/>
    </source>
</evidence>
<feature type="region of interest" description="Disordered" evidence="9">
    <location>
        <begin position="377"/>
        <end position="430"/>
    </location>
</feature>
<dbReference type="GO" id="GO:0005783">
    <property type="term" value="C:endoplasmic reticulum"/>
    <property type="evidence" value="ECO:0007669"/>
    <property type="project" value="TreeGrafter"/>
</dbReference>
<name>M8BXF9_AEGTA</name>
<comment type="domain">
    <text evidence="8">The DHHC domain is required for palmitoyltransferase activity.</text>
</comment>
<proteinExistence type="inferred from homology"/>
<dbReference type="EnsemblPlants" id="EMT26644">
    <property type="protein sequence ID" value="EMT26644"/>
    <property type="gene ID" value="F775_02664"/>
</dbReference>
<protein>
    <recommendedName>
        <fullName evidence="8">S-acyltransferase</fullName>
        <ecNumber evidence="8">2.3.1.225</ecNumber>
    </recommendedName>
    <alternativeName>
        <fullName evidence="8">Palmitoyltransferase</fullName>
    </alternativeName>
</protein>
<evidence type="ECO:0000256" key="1">
    <source>
        <dbReference type="ARBA" id="ARBA00004141"/>
    </source>
</evidence>
<feature type="compositionally biased region" description="Basic and acidic residues" evidence="9">
    <location>
        <begin position="336"/>
        <end position="345"/>
    </location>
</feature>
<feature type="region of interest" description="Disordered" evidence="9">
    <location>
        <begin position="326"/>
        <end position="345"/>
    </location>
</feature>
<dbReference type="GO" id="GO:0005794">
    <property type="term" value="C:Golgi apparatus"/>
    <property type="evidence" value="ECO:0007669"/>
    <property type="project" value="TreeGrafter"/>
</dbReference>
<feature type="transmembrane region" description="Helical" evidence="8">
    <location>
        <begin position="46"/>
        <end position="66"/>
    </location>
</feature>
<comment type="subcellular location">
    <subcellularLocation>
        <location evidence="1">Membrane</location>
        <topology evidence="1">Multi-pass membrane protein</topology>
    </subcellularLocation>
</comment>
<dbReference type="PANTHER" id="PTHR22883:SF113">
    <property type="entry name" value="S-ACYLTRANSFERASE"/>
    <property type="match status" value="1"/>
</dbReference>
<dbReference type="Pfam" id="PF01529">
    <property type="entry name" value="DHHC"/>
    <property type="match status" value="1"/>
</dbReference>
<evidence type="ECO:0000313" key="11">
    <source>
        <dbReference type="EnsemblPlants" id="EMT26644"/>
    </source>
</evidence>
<evidence type="ECO:0000256" key="5">
    <source>
        <dbReference type="ARBA" id="ARBA00022989"/>
    </source>
</evidence>
<keyword evidence="6 8" id="KW-0472">Membrane</keyword>
<evidence type="ECO:0000256" key="6">
    <source>
        <dbReference type="ARBA" id="ARBA00023136"/>
    </source>
</evidence>
<keyword evidence="4 8" id="KW-0812">Transmembrane</keyword>
<feature type="transmembrane region" description="Helical" evidence="8">
    <location>
        <begin position="112"/>
        <end position="128"/>
    </location>
</feature>
<dbReference type="GO" id="GO:0006612">
    <property type="term" value="P:protein targeting to membrane"/>
    <property type="evidence" value="ECO:0007669"/>
    <property type="project" value="TreeGrafter"/>
</dbReference>
<dbReference type="PANTHER" id="PTHR22883">
    <property type="entry name" value="ZINC FINGER DHHC DOMAIN CONTAINING PROTEIN"/>
    <property type="match status" value="1"/>
</dbReference>
<sequence>MAKQLRVYQVWRGNNREAIECFSDVSHFLQIIWCGGRLIFGPDAKATLLSFSLIVAPVVVFCIFVGKNLIHIFPAYNAGYAILVVTVALTIHVSKHSSPIYYTVMLRVLDRMVGFVFTTVHVFASFSWRKVLNGDVFSESFNVKVLLLLFLTSSQDPGIVPRNSNPPVEEFSHDSSAPHTLQFPRIKEIMINGVPRNYRYFFWFVCSAAILCFYVFTMSALYISLLMKDHRSVVEAIKASPASVAVMGYCFICFWFVGGLTGFHSYLIATNKTTYENIKYKYSNQPNAFDRGCIHNCFEVLCTKRKPSRINLRAIVQEEHVASLPRISRSSVPEDETPHRPRAKVEDDLEMGLDILKTSRRRSDELSDLELGTASNGARYRRSDSDTEIPVMTRTITESSDQTRDLDFYSVTNAAHPSSPEQRQLPDELR</sequence>
<dbReference type="InterPro" id="IPR039859">
    <property type="entry name" value="PFA4/ZDH16/20/ERF2-like"/>
</dbReference>
<feature type="domain" description="Palmitoyltransferase DHHC" evidence="10">
    <location>
        <begin position="196"/>
        <end position="280"/>
    </location>
</feature>
<reference evidence="11" key="1">
    <citation type="submission" date="2015-06" db="UniProtKB">
        <authorList>
            <consortium name="EnsemblPlants"/>
        </authorList>
    </citation>
    <scope>IDENTIFICATION</scope>
</reference>
<feature type="transmembrane region" description="Helical" evidence="8">
    <location>
        <begin position="72"/>
        <end position="91"/>
    </location>
</feature>
<feature type="transmembrane region" description="Helical" evidence="8">
    <location>
        <begin position="244"/>
        <end position="267"/>
    </location>
</feature>
<dbReference type="EC" id="2.3.1.225" evidence="8"/>
<comment type="catalytic activity">
    <reaction evidence="8">
        <text>L-cysteinyl-[protein] + hexadecanoyl-CoA = S-hexadecanoyl-L-cysteinyl-[protein] + CoA</text>
        <dbReference type="Rhea" id="RHEA:36683"/>
        <dbReference type="Rhea" id="RHEA-COMP:10131"/>
        <dbReference type="Rhea" id="RHEA-COMP:11032"/>
        <dbReference type="ChEBI" id="CHEBI:29950"/>
        <dbReference type="ChEBI" id="CHEBI:57287"/>
        <dbReference type="ChEBI" id="CHEBI:57379"/>
        <dbReference type="ChEBI" id="CHEBI:74151"/>
        <dbReference type="EC" id="2.3.1.225"/>
    </reaction>
</comment>
<accession>M8BXF9</accession>
<evidence type="ECO:0000256" key="3">
    <source>
        <dbReference type="ARBA" id="ARBA00022679"/>
    </source>
</evidence>
<dbReference type="InterPro" id="IPR001594">
    <property type="entry name" value="Palmitoyltrfase_DHHC"/>
</dbReference>
<keyword evidence="3 8" id="KW-0808">Transferase</keyword>
<evidence type="ECO:0000256" key="9">
    <source>
        <dbReference type="SAM" id="MobiDB-lite"/>
    </source>
</evidence>
<comment type="similarity">
    <text evidence="2 8">Belongs to the DHHC palmitoyltransferase family.</text>
</comment>
<dbReference type="AlphaFoldDB" id="M8BXF9"/>
<feature type="compositionally biased region" description="Polar residues" evidence="9">
    <location>
        <begin position="410"/>
        <end position="422"/>
    </location>
</feature>
<dbReference type="GO" id="GO:0016020">
    <property type="term" value="C:membrane"/>
    <property type="evidence" value="ECO:0007669"/>
    <property type="project" value="UniProtKB-SubCell"/>
</dbReference>
<keyword evidence="5 8" id="KW-1133">Transmembrane helix</keyword>
<dbReference type="GO" id="GO:0019706">
    <property type="term" value="F:protein-cysteine S-palmitoyltransferase activity"/>
    <property type="evidence" value="ECO:0007669"/>
    <property type="project" value="UniProtKB-EC"/>
</dbReference>
<keyword evidence="7 8" id="KW-0012">Acyltransferase</keyword>
<organism evidence="11">
    <name type="scientific">Aegilops tauschii</name>
    <name type="common">Tausch's goatgrass</name>
    <name type="synonym">Aegilops squarrosa</name>
    <dbReference type="NCBI Taxonomy" id="37682"/>
    <lineage>
        <taxon>Eukaryota</taxon>
        <taxon>Viridiplantae</taxon>
        <taxon>Streptophyta</taxon>
        <taxon>Embryophyta</taxon>
        <taxon>Tracheophyta</taxon>
        <taxon>Spermatophyta</taxon>
        <taxon>Magnoliopsida</taxon>
        <taxon>Liliopsida</taxon>
        <taxon>Poales</taxon>
        <taxon>Poaceae</taxon>
        <taxon>BOP clade</taxon>
        <taxon>Pooideae</taxon>
        <taxon>Triticodae</taxon>
        <taxon>Triticeae</taxon>
        <taxon>Triticinae</taxon>
        <taxon>Aegilops</taxon>
    </lineage>
</organism>